<protein>
    <recommendedName>
        <fullName evidence="2">DUF7143 domain-containing protein</fullName>
    </recommendedName>
</protein>
<dbReference type="Proteomes" id="UP001583177">
    <property type="component" value="Unassembled WGS sequence"/>
</dbReference>
<evidence type="ECO:0000313" key="4">
    <source>
        <dbReference type="Proteomes" id="UP001583177"/>
    </source>
</evidence>
<sequence length="188" mass="19302">MRCTASFALALASLSLSNAAPLEPRQNACFVVGSTALPAEVQDSVTAIQSAVTCGTATTIDKVPDVTSGAVSFSDVDFSKSSSSPLQFALDTFATAADPADTDLATLQDQLNVYLATEAGLRSVGGSLAIKVPKFFLAMQVSRVQTAQGNPPAAAGQQVDHLRDKVLKNGAGEDQALLDQVTQLAAAT</sequence>
<dbReference type="Pfam" id="PF23631">
    <property type="entry name" value="DUF7143"/>
    <property type="match status" value="1"/>
</dbReference>
<accession>A0ABR3WTQ3</accession>
<evidence type="ECO:0000313" key="3">
    <source>
        <dbReference type="EMBL" id="KAL1867063.1"/>
    </source>
</evidence>
<feature type="chain" id="PRO_5046974022" description="DUF7143 domain-containing protein" evidence="1">
    <location>
        <begin position="20"/>
        <end position="188"/>
    </location>
</feature>
<evidence type="ECO:0000259" key="2">
    <source>
        <dbReference type="Pfam" id="PF23631"/>
    </source>
</evidence>
<dbReference type="EMBL" id="JAWRVE010000052">
    <property type="protein sequence ID" value="KAL1867063.1"/>
    <property type="molecule type" value="Genomic_DNA"/>
</dbReference>
<dbReference type="PANTHER" id="PTHR37592:SF1">
    <property type="match status" value="1"/>
</dbReference>
<keyword evidence="1" id="KW-0732">Signal</keyword>
<feature type="domain" description="DUF7143" evidence="2">
    <location>
        <begin position="31"/>
        <end position="187"/>
    </location>
</feature>
<dbReference type="InterPro" id="IPR055567">
    <property type="entry name" value="DUF7143"/>
</dbReference>
<feature type="signal peptide" evidence="1">
    <location>
        <begin position="1"/>
        <end position="19"/>
    </location>
</feature>
<evidence type="ECO:0000256" key="1">
    <source>
        <dbReference type="SAM" id="SignalP"/>
    </source>
</evidence>
<dbReference type="PANTHER" id="PTHR37592">
    <property type="match status" value="1"/>
</dbReference>
<name>A0ABR3WTQ3_9PEZI</name>
<proteinExistence type="predicted"/>
<gene>
    <name evidence="3" type="ORF">Daus18300_006462</name>
</gene>
<comment type="caution">
    <text evidence="3">The sequence shown here is derived from an EMBL/GenBank/DDBJ whole genome shotgun (WGS) entry which is preliminary data.</text>
</comment>
<organism evidence="3 4">
    <name type="scientific">Diaporthe australafricana</name>
    <dbReference type="NCBI Taxonomy" id="127596"/>
    <lineage>
        <taxon>Eukaryota</taxon>
        <taxon>Fungi</taxon>
        <taxon>Dikarya</taxon>
        <taxon>Ascomycota</taxon>
        <taxon>Pezizomycotina</taxon>
        <taxon>Sordariomycetes</taxon>
        <taxon>Sordariomycetidae</taxon>
        <taxon>Diaporthales</taxon>
        <taxon>Diaporthaceae</taxon>
        <taxon>Diaporthe</taxon>
    </lineage>
</organism>
<keyword evidence="4" id="KW-1185">Reference proteome</keyword>
<reference evidence="3 4" key="1">
    <citation type="journal article" date="2024" name="IMA Fungus">
        <title>IMA Genome - F19 : A genome assembly and annotation guide to empower mycologists, including annotated draft genome sequences of Ceratocystis pirilliformis, Diaporthe australafricana, Fusarium ophioides, Paecilomyces lecythidis, and Sporothrix stenoceras.</title>
        <authorList>
            <person name="Aylward J."/>
            <person name="Wilson A.M."/>
            <person name="Visagie C.M."/>
            <person name="Spraker J."/>
            <person name="Barnes I."/>
            <person name="Buitendag C."/>
            <person name="Ceriani C."/>
            <person name="Del Mar Angel L."/>
            <person name="du Plessis D."/>
            <person name="Fuchs T."/>
            <person name="Gasser K."/>
            <person name="Kramer D."/>
            <person name="Li W."/>
            <person name="Munsamy K."/>
            <person name="Piso A."/>
            <person name="Price J.L."/>
            <person name="Sonnekus B."/>
            <person name="Thomas C."/>
            <person name="van der Nest A."/>
            <person name="van Dijk A."/>
            <person name="van Heerden A."/>
            <person name="van Vuuren N."/>
            <person name="Yilmaz N."/>
            <person name="Duong T.A."/>
            <person name="van der Merwe N.A."/>
            <person name="Wingfield M.J."/>
            <person name="Wingfield B.D."/>
        </authorList>
    </citation>
    <scope>NUCLEOTIDE SEQUENCE [LARGE SCALE GENOMIC DNA]</scope>
    <source>
        <strain evidence="3 4">CMW 18300</strain>
    </source>
</reference>